<evidence type="ECO:0000313" key="2">
    <source>
        <dbReference type="EMBL" id="MFC3114685.1"/>
    </source>
</evidence>
<gene>
    <name evidence="2" type="ORF">ACFODX_03885</name>
</gene>
<accession>A0ABV7FAW2</accession>
<name>A0ABV7FAW2_9GAMM</name>
<evidence type="ECO:0000313" key="3">
    <source>
        <dbReference type="Proteomes" id="UP001595555"/>
    </source>
</evidence>
<sequence>MSLLLIASTPVLAAGFDCKKAHTEIEKTICSNDRLSTLDLELNQIFKLARMETKDKQSLISGQSDWLKNTRDLCKSADCLQLVYINRISDLKSKITTSPYEAGYFLNPATDKPLATLAEESEIYVISGYEPLKNVVSITVDRPNSKVILVVSSYEPTIWKISATPKTQIGAIFFGGNQTIFSNKIAPLYKEEIPYTTEIDNRNFQTLLSKLNDLIKVKNIDYFLGNYKIPSTVVIDQFIREDKKTLSLDGPKIQTPKSNWEFDLLTDSNKIEKWTLQGPKTQVDSNYVFQGRLLSSKTEKVFSIKNHNFEILNIKNGNKYSPTMPMDFPKISWPTDITYDARRNYYSIVSYGGEGYLYRYNPDQDLWIDFNSAKNFDISSIFYDKTADRYVAWANFINRGSLVIFDGDGKYVSDKYLTEKLEGFGRLYDKGNEAAAPLKIVSNGNAIALIAMSAGKVTHIWLYDMETDKAILTYKRATHVLNSQNGLLVN</sequence>
<dbReference type="SUPFAM" id="SSF101898">
    <property type="entry name" value="NHL repeat"/>
    <property type="match status" value="1"/>
</dbReference>
<organism evidence="2 3">
    <name type="scientific">Cellvibrio fontiphilus</name>
    <dbReference type="NCBI Taxonomy" id="1815559"/>
    <lineage>
        <taxon>Bacteria</taxon>
        <taxon>Pseudomonadati</taxon>
        <taxon>Pseudomonadota</taxon>
        <taxon>Gammaproteobacteria</taxon>
        <taxon>Cellvibrionales</taxon>
        <taxon>Cellvibrionaceae</taxon>
        <taxon>Cellvibrio</taxon>
    </lineage>
</organism>
<dbReference type="Proteomes" id="UP001595555">
    <property type="component" value="Unassembled WGS sequence"/>
</dbReference>
<dbReference type="RefSeq" id="WP_378116245.1">
    <property type="nucleotide sequence ID" value="NZ_JBHRTF010000002.1"/>
</dbReference>
<dbReference type="InterPro" id="IPR052755">
    <property type="entry name" value="Lysozyme_Inhibitor_LprI"/>
</dbReference>
<keyword evidence="3" id="KW-1185">Reference proteome</keyword>
<dbReference type="Pfam" id="PF07007">
    <property type="entry name" value="LprI"/>
    <property type="match status" value="1"/>
</dbReference>
<protein>
    <submittedName>
        <fullName evidence="2">Lysozyme inhibitor LprI family protein</fullName>
    </submittedName>
</protein>
<dbReference type="InterPro" id="IPR009739">
    <property type="entry name" value="LprI-like_N"/>
</dbReference>
<dbReference type="PANTHER" id="PTHR37549">
    <property type="entry name" value="LIPOPROTEIN LPRI"/>
    <property type="match status" value="1"/>
</dbReference>
<proteinExistence type="predicted"/>
<reference evidence="3" key="1">
    <citation type="journal article" date="2019" name="Int. J. Syst. Evol. Microbiol.">
        <title>The Global Catalogue of Microorganisms (GCM) 10K type strain sequencing project: providing services to taxonomists for standard genome sequencing and annotation.</title>
        <authorList>
            <consortium name="The Broad Institute Genomics Platform"/>
            <consortium name="The Broad Institute Genome Sequencing Center for Infectious Disease"/>
            <person name="Wu L."/>
            <person name="Ma J."/>
        </authorList>
    </citation>
    <scope>NUCLEOTIDE SEQUENCE [LARGE SCALE GENOMIC DNA]</scope>
    <source>
        <strain evidence="3">KCTC 52237</strain>
    </source>
</reference>
<comment type="caution">
    <text evidence="2">The sequence shown here is derived from an EMBL/GenBank/DDBJ whole genome shotgun (WGS) entry which is preliminary data.</text>
</comment>
<feature type="domain" description="Lysozyme inhibitor LprI-like N-terminal" evidence="1">
    <location>
        <begin position="18"/>
        <end position="79"/>
    </location>
</feature>
<evidence type="ECO:0000259" key="1">
    <source>
        <dbReference type="Pfam" id="PF07007"/>
    </source>
</evidence>
<dbReference type="PANTHER" id="PTHR37549:SF1">
    <property type="entry name" value="LIPOPROTEIN LPRI"/>
    <property type="match status" value="1"/>
</dbReference>
<dbReference type="EMBL" id="JBHRTF010000002">
    <property type="protein sequence ID" value="MFC3114685.1"/>
    <property type="molecule type" value="Genomic_DNA"/>
</dbReference>